<dbReference type="Proteomes" id="UP000320359">
    <property type="component" value="Unassembled WGS sequence"/>
</dbReference>
<dbReference type="Pfam" id="PF04575">
    <property type="entry name" value="SlipAM"/>
    <property type="match status" value="1"/>
</dbReference>
<keyword evidence="1" id="KW-0732">Signal</keyword>
<dbReference type="OrthoDB" id="6380601at2"/>
<reference evidence="3 4" key="1">
    <citation type="submission" date="2019-07" db="EMBL/GenBank/DDBJ databases">
        <authorList>
            <person name="Yang M."/>
            <person name="Zhao D."/>
            <person name="Xiang H."/>
        </authorList>
    </citation>
    <scope>NUCLEOTIDE SEQUENCE [LARGE SCALE GENOMIC DNA]</scope>
    <source>
        <strain evidence="3 4">IM1326</strain>
    </source>
</reference>
<dbReference type="SUPFAM" id="SSF56935">
    <property type="entry name" value="Porins"/>
    <property type="match status" value="1"/>
</dbReference>
<sequence length="309" mass="34676">MNNRITKLSPIALALACALSAGIASAQDASDSFSFSGRVDVSGEHNSNVSVSELETAIGESDTATVIEVALDAQWQPAPSWNIDGGYSYSDRRYREFNEFDLAMHLVYADVSYDFDVYTVGGNYYFADASLGGDSFLDLHQRSIYVARMLGDQFYARLALNQSDKTFADFSERDADAVGVSADVFYFFNEGRSFILLGANHDDEDASSNEYSYKANTLRIRYSTRFSFAAGDGRFQLGYRWHDRDYEGMTTIISEPRSDRHQVIDARVELPVWRQLAFIGQVEHGDYSSNLETADYDETRASIGLRLRF</sequence>
<feature type="domain" description="Surface lipoprotein assembly modifier C-terminal" evidence="2">
    <location>
        <begin position="150"/>
        <end position="306"/>
    </location>
</feature>
<keyword evidence="4" id="KW-1185">Reference proteome</keyword>
<comment type="caution">
    <text evidence="3">The sequence shown here is derived from an EMBL/GenBank/DDBJ whole genome shotgun (WGS) entry which is preliminary data.</text>
</comment>
<dbReference type="EMBL" id="VJWL01000001">
    <property type="protein sequence ID" value="TRW49871.1"/>
    <property type="molecule type" value="Genomic_DNA"/>
</dbReference>
<dbReference type="InterPro" id="IPR007655">
    <property type="entry name" value="Slam_C"/>
</dbReference>
<gene>
    <name evidence="3" type="ORF">FM042_03190</name>
</gene>
<name>A0A552X4B1_9GAMM</name>
<organism evidence="3 4">
    <name type="scientific">Aliidiomarina halalkaliphila</name>
    <dbReference type="NCBI Taxonomy" id="2593535"/>
    <lineage>
        <taxon>Bacteria</taxon>
        <taxon>Pseudomonadati</taxon>
        <taxon>Pseudomonadota</taxon>
        <taxon>Gammaproteobacteria</taxon>
        <taxon>Alteromonadales</taxon>
        <taxon>Idiomarinaceae</taxon>
        <taxon>Aliidiomarina</taxon>
    </lineage>
</organism>
<proteinExistence type="predicted"/>
<feature type="signal peptide" evidence="1">
    <location>
        <begin position="1"/>
        <end position="26"/>
    </location>
</feature>
<evidence type="ECO:0000313" key="4">
    <source>
        <dbReference type="Proteomes" id="UP000320359"/>
    </source>
</evidence>
<dbReference type="RefSeq" id="WP_143234291.1">
    <property type="nucleotide sequence ID" value="NZ_VJWL01000001.1"/>
</dbReference>
<feature type="chain" id="PRO_5021814453" evidence="1">
    <location>
        <begin position="27"/>
        <end position="309"/>
    </location>
</feature>
<protein>
    <submittedName>
        <fullName evidence="3">DUF560 domain-containing protein</fullName>
    </submittedName>
</protein>
<evidence type="ECO:0000259" key="2">
    <source>
        <dbReference type="Pfam" id="PF04575"/>
    </source>
</evidence>
<evidence type="ECO:0000313" key="3">
    <source>
        <dbReference type="EMBL" id="TRW49871.1"/>
    </source>
</evidence>
<dbReference type="AlphaFoldDB" id="A0A552X4B1"/>
<evidence type="ECO:0000256" key="1">
    <source>
        <dbReference type="SAM" id="SignalP"/>
    </source>
</evidence>
<accession>A0A552X4B1</accession>